<dbReference type="NCBIfam" id="NF041384">
    <property type="entry name" value="YHS_seleno_dom"/>
    <property type="match status" value="1"/>
</dbReference>
<dbReference type="EMBL" id="FNQM01000032">
    <property type="protein sequence ID" value="SEB02802.1"/>
    <property type="molecule type" value="Genomic_DNA"/>
</dbReference>
<dbReference type="STRING" id="89524.SAMN05444370_13226"/>
<dbReference type="AlphaFoldDB" id="A0A1H4G250"/>
<dbReference type="Proteomes" id="UP000198703">
    <property type="component" value="Unassembled WGS sequence"/>
</dbReference>
<protein>
    <recommendedName>
        <fullName evidence="4">YHS domain-containing protein</fullName>
    </recommendedName>
</protein>
<organism evidence="2 3">
    <name type="scientific">Rubrimonas cliftonensis</name>
    <dbReference type="NCBI Taxonomy" id="89524"/>
    <lineage>
        <taxon>Bacteria</taxon>
        <taxon>Pseudomonadati</taxon>
        <taxon>Pseudomonadota</taxon>
        <taxon>Alphaproteobacteria</taxon>
        <taxon>Rhodobacterales</taxon>
        <taxon>Paracoccaceae</taxon>
        <taxon>Rubrimonas</taxon>
    </lineage>
</organism>
<evidence type="ECO:0000313" key="3">
    <source>
        <dbReference type="Proteomes" id="UP000198703"/>
    </source>
</evidence>
<proteinExistence type="predicted"/>
<evidence type="ECO:0008006" key="4">
    <source>
        <dbReference type="Google" id="ProtNLM"/>
    </source>
</evidence>
<name>A0A1H4G250_9RHOB</name>
<evidence type="ECO:0000256" key="1">
    <source>
        <dbReference type="SAM" id="SignalP"/>
    </source>
</evidence>
<keyword evidence="1" id="KW-0732">Signal</keyword>
<dbReference type="RefSeq" id="WP_093256462.1">
    <property type="nucleotide sequence ID" value="NZ_FNQM01000032.1"/>
</dbReference>
<accession>A0A1H4G250</accession>
<gene>
    <name evidence="2" type="ORF">SAMN05444370_13226</name>
</gene>
<sequence>MRFPTHLRSLALAFVLVAPLSAQAADEHFLADGVAAAGHDVVAFHTKGMAKPGDAAFSATYQDVTWLFSSAENRDLFAADPVKYAPAFGGWCTVGASKGKKIAIDPQFFAVVEGQLYLNSSKGAHENVFLQNVEGTIRAGEHNWSRIFATEQSGL</sequence>
<dbReference type="OrthoDB" id="344729at2"/>
<keyword evidence="3" id="KW-1185">Reference proteome</keyword>
<evidence type="ECO:0000313" key="2">
    <source>
        <dbReference type="EMBL" id="SEB02802.1"/>
    </source>
</evidence>
<reference evidence="2 3" key="1">
    <citation type="submission" date="2016-10" db="EMBL/GenBank/DDBJ databases">
        <authorList>
            <person name="de Groot N.N."/>
        </authorList>
    </citation>
    <scope>NUCLEOTIDE SEQUENCE [LARGE SCALE GENOMIC DNA]</scope>
    <source>
        <strain evidence="2 3">DSM 15345</strain>
    </source>
</reference>
<feature type="chain" id="PRO_5011473550" description="YHS domain-containing protein" evidence="1">
    <location>
        <begin position="25"/>
        <end position="155"/>
    </location>
</feature>
<feature type="signal peptide" evidence="1">
    <location>
        <begin position="1"/>
        <end position="24"/>
    </location>
</feature>